<feature type="domain" description="THIF-type NAD/FAD binding fold" evidence="1">
    <location>
        <begin position="10"/>
        <end position="237"/>
    </location>
</feature>
<dbReference type="RefSeq" id="WP_009574836.1">
    <property type="nucleotide sequence ID" value="NZ_AEIG01000014.1"/>
</dbReference>
<reference evidence="2 3" key="1">
    <citation type="journal article" date="2011" name="J. Bacteriol.">
        <title>Genome sequence of strain IMCC3088, a proteorhodopsin-containing marine bacterium belonging to the OM60/NOR5 clade.</title>
        <authorList>
            <person name="Jang Y."/>
            <person name="Oh H.M."/>
            <person name="Kang I."/>
            <person name="Lee K."/>
            <person name="Yang S.J."/>
            <person name="Cho J.C."/>
        </authorList>
    </citation>
    <scope>NUCLEOTIDE SEQUENCE [LARGE SCALE GENOMIC DNA]</scope>
    <source>
        <strain evidence="2 3">IMCC3088</strain>
    </source>
</reference>
<accession>F3KZJ5</accession>
<protein>
    <submittedName>
        <fullName evidence="2">Molybdopterin biosynthesis MoeB protein</fullName>
    </submittedName>
</protein>
<dbReference type="GO" id="GO:0008641">
    <property type="term" value="F:ubiquitin-like modifier activating enzyme activity"/>
    <property type="evidence" value="ECO:0007669"/>
    <property type="project" value="InterPro"/>
</dbReference>
<evidence type="ECO:0000313" key="3">
    <source>
        <dbReference type="Proteomes" id="UP000005615"/>
    </source>
</evidence>
<dbReference type="AlphaFoldDB" id="F3KZJ5"/>
<dbReference type="Gene3D" id="3.40.50.720">
    <property type="entry name" value="NAD(P)-binding Rossmann-like Domain"/>
    <property type="match status" value="1"/>
</dbReference>
<comment type="caution">
    <text evidence="2">The sequence shown here is derived from an EMBL/GenBank/DDBJ whole genome shotgun (WGS) entry which is preliminary data.</text>
</comment>
<dbReference type="SUPFAM" id="SSF69572">
    <property type="entry name" value="Activating enzymes of the ubiquitin-like proteins"/>
    <property type="match status" value="1"/>
</dbReference>
<organism evidence="2 3">
    <name type="scientific">Aequoribacter fuscus</name>
    <dbReference type="NCBI Taxonomy" id="2518989"/>
    <lineage>
        <taxon>Bacteria</taxon>
        <taxon>Pseudomonadati</taxon>
        <taxon>Pseudomonadota</taxon>
        <taxon>Gammaproteobacteria</taxon>
        <taxon>Cellvibrionales</taxon>
        <taxon>Halieaceae</taxon>
        <taxon>Aequoribacter</taxon>
    </lineage>
</organism>
<sequence length="244" mass="26241">MLSDDQLLRYSRQLVLSELDFIGQRKLLDSRVLVVGAGGLGCPLVLYLASSGVGHITIVDHDVVELHNLPRQILFDERDVGKKKALVAADKLNQQYPDTAVDAVCLRLTEVSELPEGTFDLMIDATDTPSVGLVLNAYSIVHRVPLLYLAAVAMEGRLFFARGYEIDKPCLQCYFGSTADPAGGCHTLGVLAPAVGALALLGATQALRSLLGEMPETLLCLDAWRLNALQLYVAKSEGCTACGI</sequence>
<dbReference type="InterPro" id="IPR045886">
    <property type="entry name" value="ThiF/MoeB/HesA"/>
</dbReference>
<evidence type="ECO:0000259" key="1">
    <source>
        <dbReference type="Pfam" id="PF00899"/>
    </source>
</evidence>
<dbReference type="InterPro" id="IPR000594">
    <property type="entry name" value="ThiF_NAD_FAD-bd"/>
</dbReference>
<dbReference type="CDD" id="cd00757">
    <property type="entry name" value="ThiF_MoeB_HesA_family"/>
    <property type="match status" value="1"/>
</dbReference>
<name>F3KZJ5_9GAMM</name>
<dbReference type="STRING" id="2518989.IMCC3088_401"/>
<dbReference type="Pfam" id="PF00899">
    <property type="entry name" value="ThiF"/>
    <property type="match status" value="1"/>
</dbReference>
<proteinExistence type="predicted"/>
<evidence type="ECO:0000313" key="2">
    <source>
        <dbReference type="EMBL" id="EGG30424.1"/>
    </source>
</evidence>
<dbReference type="GO" id="GO:0004792">
    <property type="term" value="F:thiosulfate-cyanide sulfurtransferase activity"/>
    <property type="evidence" value="ECO:0007669"/>
    <property type="project" value="TreeGrafter"/>
</dbReference>
<dbReference type="EMBL" id="AEIG01000014">
    <property type="protein sequence ID" value="EGG30424.1"/>
    <property type="molecule type" value="Genomic_DNA"/>
</dbReference>
<dbReference type="Proteomes" id="UP000005615">
    <property type="component" value="Unassembled WGS sequence"/>
</dbReference>
<dbReference type="InterPro" id="IPR035985">
    <property type="entry name" value="Ubiquitin-activating_enz"/>
</dbReference>
<dbReference type="GO" id="GO:0016779">
    <property type="term" value="F:nucleotidyltransferase activity"/>
    <property type="evidence" value="ECO:0007669"/>
    <property type="project" value="TreeGrafter"/>
</dbReference>
<gene>
    <name evidence="2" type="ORF">IMCC3088_401</name>
</gene>
<dbReference type="GO" id="GO:0005737">
    <property type="term" value="C:cytoplasm"/>
    <property type="evidence" value="ECO:0007669"/>
    <property type="project" value="TreeGrafter"/>
</dbReference>
<keyword evidence="3" id="KW-1185">Reference proteome</keyword>
<dbReference type="PANTHER" id="PTHR10953:SF102">
    <property type="entry name" value="ADENYLYLTRANSFERASE AND SULFURTRANSFERASE MOCS3"/>
    <property type="match status" value="1"/>
</dbReference>
<dbReference type="eggNOG" id="COG0476">
    <property type="taxonomic scope" value="Bacteria"/>
</dbReference>
<dbReference type="OrthoDB" id="9804286at2"/>
<dbReference type="PANTHER" id="PTHR10953">
    <property type="entry name" value="UBIQUITIN-ACTIVATING ENZYME E1"/>
    <property type="match status" value="1"/>
</dbReference>